<dbReference type="Proteomes" id="UP000265520">
    <property type="component" value="Unassembled WGS sequence"/>
</dbReference>
<accession>A0A392SJA5</accession>
<sequence>ATFVAPFTAVCLPRRQRSVALLIATLQLPSCFHCNCLISCRRVADHHILTVASPVAGNQSPVTLNKHCTSQWWCRSDLRIWSKGFKYT</sequence>
<proteinExistence type="predicted"/>
<organism evidence="1 2">
    <name type="scientific">Trifolium medium</name>
    <dbReference type="NCBI Taxonomy" id="97028"/>
    <lineage>
        <taxon>Eukaryota</taxon>
        <taxon>Viridiplantae</taxon>
        <taxon>Streptophyta</taxon>
        <taxon>Embryophyta</taxon>
        <taxon>Tracheophyta</taxon>
        <taxon>Spermatophyta</taxon>
        <taxon>Magnoliopsida</taxon>
        <taxon>eudicotyledons</taxon>
        <taxon>Gunneridae</taxon>
        <taxon>Pentapetalae</taxon>
        <taxon>rosids</taxon>
        <taxon>fabids</taxon>
        <taxon>Fabales</taxon>
        <taxon>Fabaceae</taxon>
        <taxon>Papilionoideae</taxon>
        <taxon>50 kb inversion clade</taxon>
        <taxon>NPAAA clade</taxon>
        <taxon>Hologalegina</taxon>
        <taxon>IRL clade</taxon>
        <taxon>Trifolieae</taxon>
        <taxon>Trifolium</taxon>
    </lineage>
</organism>
<evidence type="ECO:0000313" key="1">
    <source>
        <dbReference type="EMBL" id="MCI48953.1"/>
    </source>
</evidence>
<comment type="caution">
    <text evidence="1">The sequence shown here is derived from an EMBL/GenBank/DDBJ whole genome shotgun (WGS) entry which is preliminary data.</text>
</comment>
<name>A0A392SJA5_9FABA</name>
<reference evidence="1 2" key="1">
    <citation type="journal article" date="2018" name="Front. Plant Sci.">
        <title>Red Clover (Trifolium pratense) and Zigzag Clover (T. medium) - A Picture of Genomic Similarities and Differences.</title>
        <authorList>
            <person name="Dluhosova J."/>
            <person name="Istvanek J."/>
            <person name="Nedelnik J."/>
            <person name="Repkova J."/>
        </authorList>
    </citation>
    <scope>NUCLEOTIDE SEQUENCE [LARGE SCALE GENOMIC DNA]</scope>
    <source>
        <strain evidence="2">cv. 10/8</strain>
        <tissue evidence="1">Leaf</tissue>
    </source>
</reference>
<keyword evidence="2" id="KW-1185">Reference proteome</keyword>
<dbReference type="EMBL" id="LXQA010393780">
    <property type="protein sequence ID" value="MCI48953.1"/>
    <property type="molecule type" value="Genomic_DNA"/>
</dbReference>
<feature type="non-terminal residue" evidence="1">
    <location>
        <position position="1"/>
    </location>
</feature>
<protein>
    <submittedName>
        <fullName evidence="1">Uncharacterized protein</fullName>
    </submittedName>
</protein>
<evidence type="ECO:0000313" key="2">
    <source>
        <dbReference type="Proteomes" id="UP000265520"/>
    </source>
</evidence>
<dbReference type="AlphaFoldDB" id="A0A392SJA5"/>